<name>A0ABW3W7Y9_9RHOO</name>
<keyword evidence="2 5" id="KW-0808">Transferase</keyword>
<sequence length="238" mass="25045">MSTSVAASAAPSSSAVAERRTVALSGLRGAIARNMAQGWQAPRVAHSVDVDLSRVETLRAERAAAGEKLSLNTLVIHAVSRALRSHPRLNALMREKEIELVDDINIGIAVALDDGLMVPVVRQADTKPLAALAAEARQLAEGARTGALTGGAYQRGTFTVTNLGGTRVDRFSPVINPPQVAILGVGRTRQQAVVKDGSVVAAAVANLTLVFDHRAVDGYPAALFLGEVARRLEQAEFD</sequence>
<proteinExistence type="predicted"/>
<dbReference type="GO" id="GO:0016746">
    <property type="term" value="F:acyltransferase activity"/>
    <property type="evidence" value="ECO:0007669"/>
    <property type="project" value="UniProtKB-KW"/>
</dbReference>
<comment type="cofactor">
    <cofactor evidence="1">
        <name>(R)-lipoate</name>
        <dbReference type="ChEBI" id="CHEBI:83088"/>
    </cofactor>
</comment>
<evidence type="ECO:0000256" key="1">
    <source>
        <dbReference type="ARBA" id="ARBA00001938"/>
    </source>
</evidence>
<evidence type="ECO:0000259" key="4">
    <source>
        <dbReference type="Pfam" id="PF00198"/>
    </source>
</evidence>
<dbReference type="Proteomes" id="UP001597158">
    <property type="component" value="Unassembled WGS sequence"/>
</dbReference>
<dbReference type="EC" id="2.3.1.-" evidence="5"/>
<comment type="caution">
    <text evidence="5">The sequence shown here is derived from an EMBL/GenBank/DDBJ whole genome shotgun (WGS) entry which is preliminary data.</text>
</comment>
<keyword evidence="6" id="KW-1185">Reference proteome</keyword>
<organism evidence="5 6">
    <name type="scientific">Thauera mechernichensis</name>
    <dbReference type="NCBI Taxonomy" id="82788"/>
    <lineage>
        <taxon>Bacteria</taxon>
        <taxon>Pseudomonadati</taxon>
        <taxon>Pseudomonadota</taxon>
        <taxon>Betaproteobacteria</taxon>
        <taxon>Rhodocyclales</taxon>
        <taxon>Zoogloeaceae</taxon>
        <taxon>Thauera</taxon>
    </lineage>
</organism>
<dbReference type="SUPFAM" id="SSF52777">
    <property type="entry name" value="CoA-dependent acyltransferases"/>
    <property type="match status" value="1"/>
</dbReference>
<feature type="domain" description="2-oxoacid dehydrogenase acyltransferase catalytic" evidence="4">
    <location>
        <begin position="18"/>
        <end position="236"/>
    </location>
</feature>
<dbReference type="InterPro" id="IPR050743">
    <property type="entry name" value="2-oxoacid_DH_E2_comp"/>
</dbReference>
<evidence type="ECO:0000313" key="6">
    <source>
        <dbReference type="Proteomes" id="UP001597158"/>
    </source>
</evidence>
<keyword evidence="3 5" id="KW-0012">Acyltransferase</keyword>
<gene>
    <name evidence="5" type="ORF">ACFQ4M_01050</name>
</gene>
<accession>A0ABW3W7Y9</accession>
<evidence type="ECO:0000256" key="3">
    <source>
        <dbReference type="ARBA" id="ARBA00023315"/>
    </source>
</evidence>
<dbReference type="PANTHER" id="PTHR43178:SF5">
    <property type="entry name" value="LIPOAMIDE ACYLTRANSFERASE COMPONENT OF BRANCHED-CHAIN ALPHA-KETO ACID DEHYDROGENASE COMPLEX, MITOCHONDRIAL"/>
    <property type="match status" value="1"/>
</dbReference>
<dbReference type="EMBL" id="JBHTMC010000002">
    <property type="protein sequence ID" value="MFD1262148.1"/>
    <property type="molecule type" value="Genomic_DNA"/>
</dbReference>
<evidence type="ECO:0000313" key="5">
    <source>
        <dbReference type="EMBL" id="MFD1262148.1"/>
    </source>
</evidence>
<dbReference type="Gene3D" id="3.30.559.10">
    <property type="entry name" value="Chloramphenicol acetyltransferase-like domain"/>
    <property type="match status" value="1"/>
</dbReference>
<dbReference type="RefSeq" id="WP_277831778.1">
    <property type="nucleotide sequence ID" value="NZ_JARQZE010000003.1"/>
</dbReference>
<reference evidence="6" key="1">
    <citation type="journal article" date="2019" name="Int. J. Syst. Evol. Microbiol.">
        <title>The Global Catalogue of Microorganisms (GCM) 10K type strain sequencing project: providing services to taxonomists for standard genome sequencing and annotation.</title>
        <authorList>
            <consortium name="The Broad Institute Genomics Platform"/>
            <consortium name="The Broad Institute Genome Sequencing Center for Infectious Disease"/>
            <person name="Wu L."/>
            <person name="Ma J."/>
        </authorList>
    </citation>
    <scope>NUCLEOTIDE SEQUENCE [LARGE SCALE GENOMIC DNA]</scope>
    <source>
        <strain evidence="6">CCUG 48884</strain>
    </source>
</reference>
<dbReference type="Pfam" id="PF00198">
    <property type="entry name" value="2-oxoacid_dh"/>
    <property type="match status" value="1"/>
</dbReference>
<dbReference type="InterPro" id="IPR001078">
    <property type="entry name" value="2-oxoacid_DH_actylTfrase"/>
</dbReference>
<protein>
    <submittedName>
        <fullName evidence="5">Dihydrolipoamide acetyltransferase family protein</fullName>
        <ecNumber evidence="5">2.3.1.-</ecNumber>
    </submittedName>
</protein>
<dbReference type="PANTHER" id="PTHR43178">
    <property type="entry name" value="DIHYDROLIPOAMIDE ACETYLTRANSFERASE COMPONENT OF PYRUVATE DEHYDROGENASE COMPLEX"/>
    <property type="match status" value="1"/>
</dbReference>
<evidence type="ECO:0000256" key="2">
    <source>
        <dbReference type="ARBA" id="ARBA00022679"/>
    </source>
</evidence>
<dbReference type="InterPro" id="IPR023213">
    <property type="entry name" value="CAT-like_dom_sf"/>
</dbReference>